<organism evidence="1 2">
    <name type="scientific">Sedimentisphaera cyanobacteriorum</name>
    <dbReference type="NCBI Taxonomy" id="1940790"/>
    <lineage>
        <taxon>Bacteria</taxon>
        <taxon>Pseudomonadati</taxon>
        <taxon>Planctomycetota</taxon>
        <taxon>Phycisphaerae</taxon>
        <taxon>Sedimentisphaerales</taxon>
        <taxon>Sedimentisphaeraceae</taxon>
        <taxon>Sedimentisphaera</taxon>
    </lineage>
</organism>
<evidence type="ECO:0000313" key="2">
    <source>
        <dbReference type="Proteomes" id="UP000188273"/>
    </source>
</evidence>
<dbReference type="RefSeq" id="WP_123785170.1">
    <property type="nucleotide sequence ID" value="NZ_CP019633.1"/>
</dbReference>
<name>A0A1Q2HRD3_9BACT</name>
<sequence length="83" mass="9543">MDLPESLTIDKILNTPGAAFRAVLQEENEKFRFYFIANSDPQNQDKLLMLTATSRIESVRKKFPKEVLVLIKKAISPSLKRIH</sequence>
<protein>
    <submittedName>
        <fullName evidence="1">Uncharacterized protein</fullName>
    </submittedName>
</protein>
<dbReference type="OrthoDB" id="9926627at2"/>
<proteinExistence type="predicted"/>
<accession>A0A1Q2HRD3</accession>
<reference evidence="2" key="1">
    <citation type="submission" date="2017-02" db="EMBL/GenBank/DDBJ databases">
        <title>Comparative genomics and description of representatives of a novel lineage of planctomycetes thriving in anoxic sediments.</title>
        <authorList>
            <person name="Spring S."/>
            <person name="Bunk B."/>
            <person name="Sproer C."/>
            <person name="Klenk H.-P."/>
        </authorList>
    </citation>
    <scope>NUCLEOTIDE SEQUENCE [LARGE SCALE GENOMIC DNA]</scope>
    <source>
        <strain evidence="2">L21-RPul-D3</strain>
    </source>
</reference>
<dbReference type="EMBL" id="CP019633">
    <property type="protein sequence ID" value="AQQ09806.1"/>
    <property type="molecule type" value="Genomic_DNA"/>
</dbReference>
<evidence type="ECO:0000313" key="1">
    <source>
        <dbReference type="EMBL" id="AQQ09806.1"/>
    </source>
</evidence>
<dbReference type="AlphaFoldDB" id="A0A1Q2HRD3"/>
<dbReference type="Proteomes" id="UP000188273">
    <property type="component" value="Chromosome"/>
</dbReference>
<gene>
    <name evidence="1" type="ORF">L21SP3_01625</name>
</gene>
<dbReference type="KEGG" id="pbu:L21SP3_01625"/>
<keyword evidence="2" id="KW-1185">Reference proteome</keyword>